<name>A0A176K1A0_9BACT</name>
<reference evidence="1 2" key="1">
    <citation type="submission" date="2014-02" db="EMBL/GenBank/DDBJ databases">
        <title>Kosmotoga genome sequencing.</title>
        <authorList>
            <person name="Pollo S.M."/>
            <person name="Charchuk R."/>
            <person name="Nesbo C.L."/>
        </authorList>
    </citation>
    <scope>NUCLEOTIDE SEQUENCE [LARGE SCALE GENOMIC DNA]</scope>
    <source>
        <strain evidence="1 2">S304</strain>
    </source>
</reference>
<dbReference type="OrthoDB" id="9891202at2"/>
<organism evidence="1 2">
    <name type="scientific">Kosmotoga arenicorallina S304</name>
    <dbReference type="NCBI Taxonomy" id="1453497"/>
    <lineage>
        <taxon>Bacteria</taxon>
        <taxon>Thermotogati</taxon>
        <taxon>Thermotogota</taxon>
        <taxon>Thermotogae</taxon>
        <taxon>Kosmotogales</taxon>
        <taxon>Kosmotogaceae</taxon>
        <taxon>Kosmotoga</taxon>
    </lineage>
</organism>
<dbReference type="EMBL" id="JFHK01000008">
    <property type="protein sequence ID" value="OAA30632.1"/>
    <property type="molecule type" value="Genomic_DNA"/>
</dbReference>
<protein>
    <recommendedName>
        <fullName evidence="3">Type II secretion system protein</fullName>
    </recommendedName>
</protein>
<evidence type="ECO:0000313" key="2">
    <source>
        <dbReference type="Proteomes" id="UP000077339"/>
    </source>
</evidence>
<evidence type="ECO:0008006" key="3">
    <source>
        <dbReference type="Google" id="ProtNLM"/>
    </source>
</evidence>
<dbReference type="PATRIC" id="fig|1453497.3.peg.2007"/>
<comment type="caution">
    <text evidence="1">The sequence shown here is derived from an EMBL/GenBank/DDBJ whole genome shotgun (WGS) entry which is preliminary data.</text>
</comment>
<gene>
    <name evidence="1" type="ORF">AT15_10130</name>
</gene>
<accession>A0A176K1A0</accession>
<dbReference type="Proteomes" id="UP000077339">
    <property type="component" value="Unassembled WGS sequence"/>
</dbReference>
<dbReference type="STRING" id="1453497.AT15_10130"/>
<keyword evidence="2" id="KW-1185">Reference proteome</keyword>
<evidence type="ECO:0000313" key="1">
    <source>
        <dbReference type="EMBL" id="OAA30632.1"/>
    </source>
</evidence>
<dbReference type="AlphaFoldDB" id="A0A176K1A0"/>
<proteinExistence type="predicted"/>
<sequence>MIEVLLVLAILSIFISSGIFLALKYKELSTSISRTSEIEAVMKLVENHLRHNSRLRDLIGNDDIDDFMISLKSNLNEHYLPLSGFDSFEISSLSYDGVQGYSDLYRFTVAIMDKATNKEVMGYVFISSL</sequence>